<dbReference type="OrthoDB" id="212944at2157"/>
<sequence>MNCSECGTSTILFSLPDEYRKYSPSEAAFATVCPHCLSLEPAPNPDSVSEKGIAASEDATTGNSPDFTRISDAFPAHPERAIPMILAIGLCSSLATNRTAIELLLKEVERTGTDPLLVFDRLSDDPSVDPVIDLDRRQHQLEQLLY</sequence>
<evidence type="ECO:0000313" key="3">
    <source>
        <dbReference type="Proteomes" id="UP000509241"/>
    </source>
</evidence>
<gene>
    <name evidence="2" type="ORF">HYG82_11870</name>
</gene>
<dbReference type="AlphaFoldDB" id="A0A7D5GHZ9"/>
<protein>
    <submittedName>
        <fullName evidence="2">Uncharacterized protein</fullName>
    </submittedName>
</protein>
<dbReference type="EMBL" id="CP058601">
    <property type="protein sequence ID" value="QLG49508.1"/>
    <property type="molecule type" value="Genomic_DNA"/>
</dbReference>
<dbReference type="GeneID" id="56033999"/>
<keyword evidence="3" id="KW-1185">Reference proteome</keyword>
<evidence type="ECO:0000313" key="2">
    <source>
        <dbReference type="EMBL" id="QLG49508.1"/>
    </source>
</evidence>
<dbReference type="RefSeq" id="WP_179261241.1">
    <property type="nucleotide sequence ID" value="NZ_CP058601.1"/>
</dbReference>
<dbReference type="InterPro" id="IPR046243">
    <property type="entry name" value="DUF6276"/>
</dbReference>
<dbReference type="KEGG" id="haly:HYG82_11870"/>
<dbReference type="Pfam" id="PF19792">
    <property type="entry name" value="DUF6276"/>
    <property type="match status" value="1"/>
</dbReference>
<proteinExistence type="predicted"/>
<organism evidence="2 3">
    <name type="scientific">Natrinema halophilum</name>
    <dbReference type="NCBI Taxonomy" id="1699371"/>
    <lineage>
        <taxon>Archaea</taxon>
        <taxon>Methanobacteriati</taxon>
        <taxon>Methanobacteriota</taxon>
        <taxon>Stenosarchaea group</taxon>
        <taxon>Halobacteria</taxon>
        <taxon>Halobacteriales</taxon>
        <taxon>Natrialbaceae</taxon>
        <taxon>Natrinema</taxon>
    </lineage>
</organism>
<reference evidence="2 3" key="1">
    <citation type="submission" date="2020-07" db="EMBL/GenBank/DDBJ databases">
        <authorList>
            <person name="Cui H."/>
        </authorList>
    </citation>
    <scope>NUCLEOTIDE SEQUENCE [LARGE SCALE GENOMIC DNA]</scope>
    <source>
        <strain evidence="2 3">YPL8</strain>
    </source>
</reference>
<accession>A0A7D5GHZ9</accession>
<evidence type="ECO:0000256" key="1">
    <source>
        <dbReference type="SAM" id="MobiDB-lite"/>
    </source>
</evidence>
<name>A0A7D5GHZ9_9EURY</name>
<dbReference type="Proteomes" id="UP000509241">
    <property type="component" value="Chromosome"/>
</dbReference>
<feature type="region of interest" description="Disordered" evidence="1">
    <location>
        <begin position="44"/>
        <end position="66"/>
    </location>
</feature>